<feature type="region of interest" description="Disordered" evidence="2">
    <location>
        <begin position="176"/>
        <end position="211"/>
    </location>
</feature>
<dbReference type="InterPro" id="IPR001878">
    <property type="entry name" value="Znf_CCHC"/>
</dbReference>
<organism evidence="4">
    <name type="scientific">Arundo donax</name>
    <name type="common">Giant reed</name>
    <name type="synonym">Donax arundinaceus</name>
    <dbReference type="NCBI Taxonomy" id="35708"/>
    <lineage>
        <taxon>Eukaryota</taxon>
        <taxon>Viridiplantae</taxon>
        <taxon>Streptophyta</taxon>
        <taxon>Embryophyta</taxon>
        <taxon>Tracheophyta</taxon>
        <taxon>Spermatophyta</taxon>
        <taxon>Magnoliopsida</taxon>
        <taxon>Liliopsida</taxon>
        <taxon>Poales</taxon>
        <taxon>Poaceae</taxon>
        <taxon>PACMAD clade</taxon>
        <taxon>Arundinoideae</taxon>
        <taxon>Arundineae</taxon>
        <taxon>Arundo</taxon>
    </lineage>
</organism>
<dbReference type="InterPro" id="IPR040256">
    <property type="entry name" value="At4g02000-like"/>
</dbReference>
<dbReference type="InterPro" id="IPR025836">
    <property type="entry name" value="Zn_knuckle_CX2CX4HX4C"/>
</dbReference>
<keyword evidence="1" id="KW-0863">Zinc-finger</keyword>
<dbReference type="PROSITE" id="PS50158">
    <property type="entry name" value="ZF_CCHC"/>
    <property type="match status" value="1"/>
</dbReference>
<keyword evidence="1" id="KW-0479">Metal-binding</keyword>
<reference evidence="4" key="1">
    <citation type="submission" date="2014-09" db="EMBL/GenBank/DDBJ databases">
        <authorList>
            <person name="Magalhaes I.L.F."/>
            <person name="Oliveira U."/>
            <person name="Santos F.R."/>
            <person name="Vidigal T.H.D.A."/>
            <person name="Brescovit A.D."/>
            <person name="Santos A.J."/>
        </authorList>
    </citation>
    <scope>NUCLEOTIDE SEQUENCE</scope>
    <source>
        <tissue evidence="4">Shoot tissue taken approximately 20 cm above the soil surface</tissue>
    </source>
</reference>
<dbReference type="SUPFAM" id="SSF57756">
    <property type="entry name" value="Retrovirus zinc finger-like domains"/>
    <property type="match status" value="1"/>
</dbReference>
<proteinExistence type="predicted"/>
<dbReference type="GO" id="GO:0003676">
    <property type="term" value="F:nucleic acid binding"/>
    <property type="evidence" value="ECO:0007669"/>
    <property type="project" value="InterPro"/>
</dbReference>
<dbReference type="PANTHER" id="PTHR31286">
    <property type="entry name" value="GLYCINE-RICH CELL WALL STRUCTURAL PROTEIN 1.8-LIKE"/>
    <property type="match status" value="1"/>
</dbReference>
<protein>
    <recommendedName>
        <fullName evidence="3">CCHC-type domain-containing protein</fullName>
    </recommendedName>
</protein>
<feature type="domain" description="CCHC-type" evidence="3">
    <location>
        <begin position="79"/>
        <end position="94"/>
    </location>
</feature>
<dbReference type="EMBL" id="GBRH01252684">
    <property type="protein sequence ID" value="JAD45211.1"/>
    <property type="molecule type" value="Transcribed_RNA"/>
</dbReference>
<dbReference type="Pfam" id="PF14392">
    <property type="entry name" value="zf-CCHC_4"/>
    <property type="match status" value="1"/>
</dbReference>
<accession>A0A0A9A291</accession>
<evidence type="ECO:0000313" key="4">
    <source>
        <dbReference type="EMBL" id="JAD45211.1"/>
    </source>
</evidence>
<feature type="compositionally biased region" description="Polar residues" evidence="2">
    <location>
        <begin position="129"/>
        <end position="146"/>
    </location>
</feature>
<dbReference type="AlphaFoldDB" id="A0A0A9A291"/>
<dbReference type="InterPro" id="IPR036875">
    <property type="entry name" value="Znf_CCHC_sf"/>
</dbReference>
<feature type="region of interest" description="Disordered" evidence="2">
    <location>
        <begin position="119"/>
        <end position="155"/>
    </location>
</feature>
<dbReference type="PANTHER" id="PTHR31286:SF167">
    <property type="entry name" value="OS09G0268800 PROTEIN"/>
    <property type="match status" value="1"/>
</dbReference>
<evidence type="ECO:0000256" key="2">
    <source>
        <dbReference type="SAM" id="MobiDB-lite"/>
    </source>
</evidence>
<dbReference type="GO" id="GO:0008270">
    <property type="term" value="F:zinc ion binding"/>
    <property type="evidence" value="ECO:0007669"/>
    <property type="project" value="UniProtKB-KW"/>
</dbReference>
<name>A0A0A9A291_ARUDO</name>
<sequence length="211" mass="23954">MQKSVGQKLGSWIGKVVKVEADEDGWGWGEFLRIKVQLDISKPLIRGLWIRLDEEIECNGLRSIRHFFIVKYEKLPNFCYICGKIGHIEEECERKLEKGEKRQYGAFLLASPYRRQKGSGSLAAPNYHDFSSQSEHSGIKSSQSGEKSVKRSEQGNVKWKKTNVFEEEVASPLKISECNQNNGQGIVAQNPSNEGSFDEIDENNSKRRGTK</sequence>
<reference evidence="4" key="2">
    <citation type="journal article" date="2015" name="Data Brief">
        <title>Shoot transcriptome of the giant reed, Arundo donax.</title>
        <authorList>
            <person name="Barrero R.A."/>
            <person name="Guerrero F.D."/>
            <person name="Moolhuijzen P."/>
            <person name="Goolsby J.A."/>
            <person name="Tidwell J."/>
            <person name="Bellgard S.E."/>
            <person name="Bellgard M.I."/>
        </authorList>
    </citation>
    <scope>NUCLEOTIDE SEQUENCE</scope>
    <source>
        <tissue evidence="4">Shoot tissue taken approximately 20 cm above the soil surface</tissue>
    </source>
</reference>
<feature type="compositionally biased region" description="Polar residues" evidence="2">
    <location>
        <begin position="177"/>
        <end position="195"/>
    </location>
</feature>
<evidence type="ECO:0000256" key="1">
    <source>
        <dbReference type="PROSITE-ProRule" id="PRU00047"/>
    </source>
</evidence>
<keyword evidence="1" id="KW-0862">Zinc</keyword>
<evidence type="ECO:0000259" key="3">
    <source>
        <dbReference type="PROSITE" id="PS50158"/>
    </source>
</evidence>